<gene>
    <name evidence="2" type="ORF">EVAR_38301_1</name>
</gene>
<keyword evidence="3" id="KW-1185">Reference proteome</keyword>
<evidence type="ECO:0000313" key="2">
    <source>
        <dbReference type="EMBL" id="GBP47189.1"/>
    </source>
</evidence>
<feature type="compositionally biased region" description="Polar residues" evidence="1">
    <location>
        <begin position="62"/>
        <end position="71"/>
    </location>
</feature>
<reference evidence="2 3" key="1">
    <citation type="journal article" date="2019" name="Commun. Biol.">
        <title>The bagworm genome reveals a unique fibroin gene that provides high tensile strength.</title>
        <authorList>
            <person name="Kono N."/>
            <person name="Nakamura H."/>
            <person name="Ohtoshi R."/>
            <person name="Tomita M."/>
            <person name="Numata K."/>
            <person name="Arakawa K."/>
        </authorList>
    </citation>
    <scope>NUCLEOTIDE SEQUENCE [LARGE SCALE GENOMIC DNA]</scope>
</reference>
<accession>A0A4C1W9H8</accession>
<sequence>MMIRTKNFISSLKVRHYAFYRNPNVQAQKMHHKILSVSREMATSNISPAEYIHKGVDHTANTIRRSPSLSAQEGRDGPGPFRWVLSPHVRRSSATYAP</sequence>
<proteinExistence type="predicted"/>
<dbReference type="AlphaFoldDB" id="A0A4C1W9H8"/>
<protein>
    <submittedName>
        <fullName evidence="2">Uncharacterized protein</fullName>
    </submittedName>
</protein>
<feature type="region of interest" description="Disordered" evidence="1">
    <location>
        <begin position="62"/>
        <end position="98"/>
    </location>
</feature>
<evidence type="ECO:0000313" key="3">
    <source>
        <dbReference type="Proteomes" id="UP000299102"/>
    </source>
</evidence>
<comment type="caution">
    <text evidence="2">The sequence shown here is derived from an EMBL/GenBank/DDBJ whole genome shotgun (WGS) entry which is preliminary data.</text>
</comment>
<organism evidence="2 3">
    <name type="scientific">Eumeta variegata</name>
    <name type="common">Bagworm moth</name>
    <name type="synonym">Eumeta japonica</name>
    <dbReference type="NCBI Taxonomy" id="151549"/>
    <lineage>
        <taxon>Eukaryota</taxon>
        <taxon>Metazoa</taxon>
        <taxon>Ecdysozoa</taxon>
        <taxon>Arthropoda</taxon>
        <taxon>Hexapoda</taxon>
        <taxon>Insecta</taxon>
        <taxon>Pterygota</taxon>
        <taxon>Neoptera</taxon>
        <taxon>Endopterygota</taxon>
        <taxon>Lepidoptera</taxon>
        <taxon>Glossata</taxon>
        <taxon>Ditrysia</taxon>
        <taxon>Tineoidea</taxon>
        <taxon>Psychidae</taxon>
        <taxon>Oiketicinae</taxon>
        <taxon>Eumeta</taxon>
    </lineage>
</organism>
<evidence type="ECO:0000256" key="1">
    <source>
        <dbReference type="SAM" id="MobiDB-lite"/>
    </source>
</evidence>
<dbReference type="EMBL" id="BGZK01000497">
    <property type="protein sequence ID" value="GBP47189.1"/>
    <property type="molecule type" value="Genomic_DNA"/>
</dbReference>
<name>A0A4C1W9H8_EUMVA</name>
<dbReference type="Proteomes" id="UP000299102">
    <property type="component" value="Unassembled WGS sequence"/>
</dbReference>